<dbReference type="AlphaFoldDB" id="A0A841B1N1"/>
<keyword evidence="2" id="KW-1185">Reference proteome</keyword>
<evidence type="ECO:0000313" key="2">
    <source>
        <dbReference type="Proteomes" id="UP000580861"/>
    </source>
</evidence>
<protein>
    <submittedName>
        <fullName evidence="1">Uncharacterized protein</fullName>
    </submittedName>
</protein>
<dbReference type="Proteomes" id="UP000580861">
    <property type="component" value="Unassembled WGS sequence"/>
</dbReference>
<comment type="caution">
    <text evidence="1">The sequence shown here is derived from an EMBL/GenBank/DDBJ whole genome shotgun (WGS) entry which is preliminary data.</text>
</comment>
<dbReference type="RefSeq" id="WP_184894998.1">
    <property type="nucleotide sequence ID" value="NZ_JACHMX010000001.1"/>
</dbReference>
<proteinExistence type="predicted"/>
<organism evidence="1 2">
    <name type="scientific">Amycolatopsis umgeniensis</name>
    <dbReference type="NCBI Taxonomy" id="336628"/>
    <lineage>
        <taxon>Bacteria</taxon>
        <taxon>Bacillati</taxon>
        <taxon>Actinomycetota</taxon>
        <taxon>Actinomycetes</taxon>
        <taxon>Pseudonocardiales</taxon>
        <taxon>Pseudonocardiaceae</taxon>
        <taxon>Amycolatopsis</taxon>
    </lineage>
</organism>
<reference evidence="1 2" key="1">
    <citation type="submission" date="2020-08" db="EMBL/GenBank/DDBJ databases">
        <title>Sequencing the genomes of 1000 actinobacteria strains.</title>
        <authorList>
            <person name="Klenk H.-P."/>
        </authorList>
    </citation>
    <scope>NUCLEOTIDE SEQUENCE [LARGE SCALE GENOMIC DNA]</scope>
    <source>
        <strain evidence="1 2">DSM 45272</strain>
    </source>
</reference>
<evidence type="ECO:0000313" key="1">
    <source>
        <dbReference type="EMBL" id="MBB5852512.1"/>
    </source>
</evidence>
<gene>
    <name evidence="1" type="ORF">HDA45_002599</name>
</gene>
<dbReference type="EMBL" id="JACHMX010000001">
    <property type="protein sequence ID" value="MBB5852512.1"/>
    <property type="molecule type" value="Genomic_DNA"/>
</dbReference>
<accession>A0A841B1N1</accession>
<name>A0A841B1N1_9PSEU</name>
<sequence>MPYIKLTGHYSEQTPGGVYIGHINMTVRLGNGVTVELPLPFVPLGSHLGVAPVVEPGEAGSVRLDFTRWTPVSYGDVTARFPFNFDRQDMAVKVTRAFDNDPATNWNDDQGQIMTWLRTWGASHSLSFA</sequence>